<dbReference type="Proteomes" id="UP000265768">
    <property type="component" value="Unassembled WGS sequence"/>
</dbReference>
<dbReference type="Pfam" id="PF01047">
    <property type="entry name" value="MarR"/>
    <property type="match status" value="1"/>
</dbReference>
<protein>
    <submittedName>
        <fullName evidence="2">MarR family transcriptional regulator</fullName>
    </submittedName>
</protein>
<dbReference type="PANTHER" id="PTHR33164:SF104">
    <property type="entry name" value="TRANSCRIPTIONAL REGULATORY PROTEIN"/>
    <property type="match status" value="1"/>
</dbReference>
<dbReference type="Gene3D" id="1.10.10.10">
    <property type="entry name" value="Winged helix-like DNA-binding domain superfamily/Winged helix DNA-binding domain"/>
    <property type="match status" value="1"/>
</dbReference>
<proteinExistence type="predicted"/>
<keyword evidence="3" id="KW-1185">Reference proteome</keyword>
<dbReference type="OrthoDB" id="3237509at2"/>
<dbReference type="GO" id="GO:0003700">
    <property type="term" value="F:DNA-binding transcription factor activity"/>
    <property type="evidence" value="ECO:0007669"/>
    <property type="project" value="InterPro"/>
</dbReference>
<dbReference type="PROSITE" id="PS50995">
    <property type="entry name" value="HTH_MARR_2"/>
    <property type="match status" value="1"/>
</dbReference>
<dbReference type="InterPro" id="IPR036388">
    <property type="entry name" value="WH-like_DNA-bd_sf"/>
</dbReference>
<dbReference type="InterPro" id="IPR039422">
    <property type="entry name" value="MarR/SlyA-like"/>
</dbReference>
<dbReference type="GO" id="GO:0006950">
    <property type="term" value="P:response to stress"/>
    <property type="evidence" value="ECO:0007669"/>
    <property type="project" value="TreeGrafter"/>
</dbReference>
<comment type="caution">
    <text evidence="2">The sequence shown here is derived from an EMBL/GenBank/DDBJ whole genome shotgun (WGS) entry which is preliminary data.</text>
</comment>
<gene>
    <name evidence="2" type="ORF">D5H75_32235</name>
</gene>
<dbReference type="EMBL" id="QZEY01000018">
    <property type="protein sequence ID" value="RJL23576.1"/>
    <property type="molecule type" value="Genomic_DNA"/>
</dbReference>
<dbReference type="InterPro" id="IPR036390">
    <property type="entry name" value="WH_DNA-bd_sf"/>
</dbReference>
<dbReference type="AlphaFoldDB" id="A0A3A4A494"/>
<name>A0A3A4A494_9ACTN</name>
<dbReference type="RefSeq" id="WP_119930363.1">
    <property type="nucleotide sequence ID" value="NZ_QZEY01000018.1"/>
</dbReference>
<feature type="domain" description="HTH marR-type" evidence="1">
    <location>
        <begin position="23"/>
        <end position="158"/>
    </location>
</feature>
<dbReference type="PRINTS" id="PR00598">
    <property type="entry name" value="HTHMARR"/>
</dbReference>
<sequence length="165" mass="18446">MKDAVDLITEQWKNVRPDLDPSPMGVVGRVSRASRLLERGVKEYFNSRGVEPWEFDVMATLLRSGPSHTLCAKDLLGSAMVSSAALTHRVDRLVERGLVKRWTCPDNRRQVQITLTEEGAALTHDLIRGHLGREDELISALTPEERDLLAGLLRKLLHSLGDTDL</sequence>
<evidence type="ECO:0000259" key="1">
    <source>
        <dbReference type="PROSITE" id="PS50995"/>
    </source>
</evidence>
<dbReference type="PANTHER" id="PTHR33164">
    <property type="entry name" value="TRANSCRIPTIONAL REGULATOR, MARR FAMILY"/>
    <property type="match status" value="1"/>
</dbReference>
<dbReference type="SMART" id="SM00347">
    <property type="entry name" value="HTH_MARR"/>
    <property type="match status" value="1"/>
</dbReference>
<dbReference type="InterPro" id="IPR000835">
    <property type="entry name" value="HTH_MarR-typ"/>
</dbReference>
<evidence type="ECO:0000313" key="3">
    <source>
        <dbReference type="Proteomes" id="UP000265768"/>
    </source>
</evidence>
<accession>A0A3A4A494</accession>
<organism evidence="2 3">
    <name type="scientific">Bailinhaonella thermotolerans</name>
    <dbReference type="NCBI Taxonomy" id="1070861"/>
    <lineage>
        <taxon>Bacteria</taxon>
        <taxon>Bacillati</taxon>
        <taxon>Actinomycetota</taxon>
        <taxon>Actinomycetes</taxon>
        <taxon>Streptosporangiales</taxon>
        <taxon>Streptosporangiaceae</taxon>
        <taxon>Bailinhaonella</taxon>
    </lineage>
</organism>
<reference evidence="2 3" key="1">
    <citation type="submission" date="2018-09" db="EMBL/GenBank/DDBJ databases">
        <title>YIM 75507 draft genome.</title>
        <authorList>
            <person name="Tang S."/>
            <person name="Feng Y."/>
        </authorList>
    </citation>
    <scope>NUCLEOTIDE SEQUENCE [LARGE SCALE GENOMIC DNA]</scope>
    <source>
        <strain evidence="2 3">YIM 75507</strain>
    </source>
</reference>
<dbReference type="SUPFAM" id="SSF46785">
    <property type="entry name" value="Winged helix' DNA-binding domain"/>
    <property type="match status" value="1"/>
</dbReference>
<evidence type="ECO:0000313" key="2">
    <source>
        <dbReference type="EMBL" id="RJL23576.1"/>
    </source>
</evidence>